<keyword evidence="1" id="KW-0805">Transcription regulation</keyword>
<keyword evidence="6" id="KW-1185">Reference proteome</keyword>
<reference evidence="5" key="2">
    <citation type="submission" date="2023-02" db="EMBL/GenBank/DDBJ databases">
        <title>'Rhodoalgimonas zhirmunskyi' gen. nov., isolated from a red alga.</title>
        <authorList>
            <person name="Nedashkovskaya O.I."/>
            <person name="Otstavnykh N.Y."/>
            <person name="Bystritskaya E.P."/>
            <person name="Balabanova L.A."/>
            <person name="Isaeva M.P."/>
        </authorList>
    </citation>
    <scope>NUCLEOTIDE SEQUENCE</scope>
    <source>
        <strain evidence="5">KCTC 52189</strain>
    </source>
</reference>
<name>A0AAE4B6K0_9RHOB</name>
<dbReference type="AlphaFoldDB" id="A0AAE4B6K0"/>
<evidence type="ECO:0000256" key="2">
    <source>
        <dbReference type="ARBA" id="ARBA00023125"/>
    </source>
</evidence>
<dbReference type="InterPro" id="IPR036388">
    <property type="entry name" value="WH-like_DNA-bd_sf"/>
</dbReference>
<evidence type="ECO:0000256" key="1">
    <source>
        <dbReference type="ARBA" id="ARBA00023015"/>
    </source>
</evidence>
<dbReference type="GO" id="GO:0003677">
    <property type="term" value="F:DNA binding"/>
    <property type="evidence" value="ECO:0007669"/>
    <property type="project" value="UniProtKB-KW"/>
</dbReference>
<evidence type="ECO:0000313" key="5">
    <source>
        <dbReference type="EMBL" id="MDQ2092390.1"/>
    </source>
</evidence>
<evidence type="ECO:0000256" key="3">
    <source>
        <dbReference type="ARBA" id="ARBA00023163"/>
    </source>
</evidence>
<organism evidence="5 6">
    <name type="scientific">Marimonas arenosa</name>
    <dbReference type="NCBI Taxonomy" id="1795305"/>
    <lineage>
        <taxon>Bacteria</taxon>
        <taxon>Pseudomonadati</taxon>
        <taxon>Pseudomonadota</taxon>
        <taxon>Alphaproteobacteria</taxon>
        <taxon>Rhodobacterales</taxon>
        <taxon>Paracoccaceae</taxon>
        <taxon>Marimonas</taxon>
    </lineage>
</organism>
<keyword evidence="3" id="KW-0804">Transcription</keyword>
<reference evidence="5" key="1">
    <citation type="submission" date="2022-07" db="EMBL/GenBank/DDBJ databases">
        <authorList>
            <person name="Otstavnykh N."/>
            <person name="Isaeva M."/>
            <person name="Bystritskaya E."/>
        </authorList>
    </citation>
    <scope>NUCLEOTIDE SEQUENCE</scope>
    <source>
        <strain evidence="5">KCTC 52189</strain>
    </source>
</reference>
<dbReference type="SMART" id="SM00421">
    <property type="entry name" value="HTH_LUXR"/>
    <property type="match status" value="1"/>
</dbReference>
<gene>
    <name evidence="5" type="ORF">NO357_20995</name>
</gene>
<dbReference type="EMBL" id="JANHAX010000009">
    <property type="protein sequence ID" value="MDQ2092390.1"/>
    <property type="molecule type" value="Genomic_DNA"/>
</dbReference>
<comment type="caution">
    <text evidence="5">The sequence shown here is derived from an EMBL/GenBank/DDBJ whole genome shotgun (WGS) entry which is preliminary data.</text>
</comment>
<protein>
    <submittedName>
        <fullName evidence="5">Helix-turn-helix transcriptional regulator</fullName>
    </submittedName>
</protein>
<dbReference type="Proteomes" id="UP001226762">
    <property type="component" value="Unassembled WGS sequence"/>
</dbReference>
<dbReference type="InterPro" id="IPR016032">
    <property type="entry name" value="Sig_transdc_resp-reg_C-effctor"/>
</dbReference>
<dbReference type="Gene3D" id="1.10.10.10">
    <property type="entry name" value="Winged helix-like DNA-binding domain superfamily/Winged helix DNA-binding domain"/>
    <property type="match status" value="1"/>
</dbReference>
<feature type="domain" description="HTH luxR-type" evidence="4">
    <location>
        <begin position="27"/>
        <end position="91"/>
    </location>
</feature>
<dbReference type="CDD" id="cd06170">
    <property type="entry name" value="LuxR_C_like"/>
    <property type="match status" value="1"/>
</dbReference>
<keyword evidence="2" id="KW-0238">DNA-binding</keyword>
<accession>A0AAE4B6K0</accession>
<dbReference type="RefSeq" id="WP_306737696.1">
    <property type="nucleotide sequence ID" value="NZ_JANHAX010000009.1"/>
</dbReference>
<dbReference type="PANTHER" id="PTHR44688">
    <property type="entry name" value="DNA-BINDING TRANSCRIPTIONAL ACTIVATOR DEVR_DOSR"/>
    <property type="match status" value="1"/>
</dbReference>
<sequence length="91" mass="10184">MHRRLEELQGTAPVFKDGFRRLMVSGDIKNLPDLTPREREVPFLLVNGMSRKDCAATCGISPHTVSDYTKSIYHKLGVRNVVEAARAANMV</sequence>
<dbReference type="GO" id="GO:0006355">
    <property type="term" value="P:regulation of DNA-templated transcription"/>
    <property type="evidence" value="ECO:0007669"/>
    <property type="project" value="InterPro"/>
</dbReference>
<dbReference type="PANTHER" id="PTHR44688:SF16">
    <property type="entry name" value="DNA-BINDING TRANSCRIPTIONAL ACTIVATOR DEVR_DOSR"/>
    <property type="match status" value="1"/>
</dbReference>
<dbReference type="PROSITE" id="PS50043">
    <property type="entry name" value="HTH_LUXR_2"/>
    <property type="match status" value="1"/>
</dbReference>
<evidence type="ECO:0000259" key="4">
    <source>
        <dbReference type="PROSITE" id="PS50043"/>
    </source>
</evidence>
<evidence type="ECO:0000313" key="6">
    <source>
        <dbReference type="Proteomes" id="UP001226762"/>
    </source>
</evidence>
<dbReference type="Pfam" id="PF00196">
    <property type="entry name" value="GerE"/>
    <property type="match status" value="1"/>
</dbReference>
<dbReference type="InterPro" id="IPR000792">
    <property type="entry name" value="Tscrpt_reg_LuxR_C"/>
</dbReference>
<dbReference type="SUPFAM" id="SSF46894">
    <property type="entry name" value="C-terminal effector domain of the bipartite response regulators"/>
    <property type="match status" value="1"/>
</dbReference>
<proteinExistence type="predicted"/>
<dbReference type="PRINTS" id="PR00038">
    <property type="entry name" value="HTHLUXR"/>
</dbReference>